<keyword evidence="2" id="KW-0812">Transmembrane</keyword>
<gene>
    <name evidence="4" type="ORF">BN53_02645</name>
</gene>
<keyword evidence="4" id="KW-0645">Protease</keyword>
<keyword evidence="2" id="KW-0472">Membrane</keyword>
<sequence length="218" mass="25109">MKKFFDYLGKFGAMLLAFGLYSVVQMYYFYPQKVQIPMKALVIAVCTFFDIGLIIWMYRRQLKKQNEWGFDQEPHWQLKRIGIAVLGFFLIVILGALTAQLIGAGNGTSANQAALEKISKQSGRMFPILVVFLGPICEETIFRGMFFNTFFRRPTKLNKVLGIIASGFVFAFLHDPTLSKYIFIYWVLGIVLAWVYITTRDLRYSILVHMCYNALGFI</sequence>
<reference evidence="4 5" key="1">
    <citation type="submission" date="2012-06" db="EMBL/GenBank/DDBJ databases">
        <title>Draft Genome Sequence of Lactobacillus pasteurii CRBIP 24.76T.</title>
        <authorList>
            <person name="Cousin S."/>
            <person name="Bouchier C."/>
            <person name="Loux V."/>
            <person name="Ma L."/>
            <person name="Creno S."/>
            <person name="Bizet C."/>
            <person name="Clermont D."/>
        </authorList>
    </citation>
    <scope>NUCLEOTIDE SEQUENCE [LARGE SCALE GENOMIC DNA]</scope>
    <source>
        <strain evidence="5">CRBIP 24.76T</strain>
    </source>
</reference>
<evidence type="ECO:0000259" key="3">
    <source>
        <dbReference type="Pfam" id="PF02517"/>
    </source>
</evidence>
<feature type="domain" description="CAAX prenyl protease 2/Lysostaphin resistance protein A-like" evidence="3">
    <location>
        <begin position="127"/>
        <end position="215"/>
    </location>
</feature>
<dbReference type="PATRIC" id="fig|1423790.3.peg.832"/>
<dbReference type="EMBL" id="CAKD01000014">
    <property type="protein sequence ID" value="CCI84996.1"/>
    <property type="molecule type" value="Genomic_DNA"/>
</dbReference>
<dbReference type="eggNOG" id="COG1266">
    <property type="taxonomic scope" value="Bacteria"/>
</dbReference>
<dbReference type="RefSeq" id="WP_009559550.1">
    <property type="nucleotide sequence ID" value="NZ_AYZN01000016.1"/>
</dbReference>
<dbReference type="PANTHER" id="PTHR36435">
    <property type="entry name" value="SLR1288 PROTEIN"/>
    <property type="match status" value="1"/>
</dbReference>
<feature type="transmembrane region" description="Helical" evidence="2">
    <location>
        <begin position="81"/>
        <end position="105"/>
    </location>
</feature>
<evidence type="ECO:0000313" key="4">
    <source>
        <dbReference type="EMBL" id="CCI84996.1"/>
    </source>
</evidence>
<dbReference type="GO" id="GO:0004175">
    <property type="term" value="F:endopeptidase activity"/>
    <property type="evidence" value="ECO:0007669"/>
    <property type="project" value="UniProtKB-ARBA"/>
</dbReference>
<dbReference type="Pfam" id="PF02517">
    <property type="entry name" value="Rce1-like"/>
    <property type="match status" value="1"/>
</dbReference>
<keyword evidence="4" id="KW-0378">Hydrolase</keyword>
<comment type="caution">
    <text evidence="4">The sequence shown here is derived from an EMBL/GenBank/DDBJ whole genome shotgun (WGS) entry which is preliminary data.</text>
</comment>
<protein>
    <submittedName>
        <fullName evidence="4">Metal-dependent membrane protease</fullName>
    </submittedName>
</protein>
<name>I7LAV2_9LACO</name>
<dbReference type="PANTHER" id="PTHR36435:SF1">
    <property type="entry name" value="CAAX AMINO TERMINAL PROTEASE FAMILY PROTEIN"/>
    <property type="match status" value="1"/>
</dbReference>
<dbReference type="OrthoDB" id="8607342at2"/>
<keyword evidence="2" id="KW-1133">Transmembrane helix</keyword>
<feature type="transmembrane region" description="Helical" evidence="2">
    <location>
        <begin position="125"/>
        <end position="145"/>
    </location>
</feature>
<comment type="similarity">
    <text evidence="1">Belongs to the UPF0177 family.</text>
</comment>
<dbReference type="InterPro" id="IPR003675">
    <property type="entry name" value="Rce1/LyrA-like_dom"/>
</dbReference>
<organism evidence="4 5">
    <name type="scientific">Lactobacillus pasteurii DSM 23907 = CRBIP 24.76</name>
    <dbReference type="NCBI Taxonomy" id="1423790"/>
    <lineage>
        <taxon>Bacteria</taxon>
        <taxon>Bacillati</taxon>
        <taxon>Bacillota</taxon>
        <taxon>Bacilli</taxon>
        <taxon>Lactobacillales</taxon>
        <taxon>Lactobacillaceae</taxon>
        <taxon>Lactobacillus</taxon>
    </lineage>
</organism>
<dbReference type="Proteomes" id="UP000009311">
    <property type="component" value="Unassembled WGS sequence"/>
</dbReference>
<dbReference type="STRING" id="1423790.BN53_02645"/>
<keyword evidence="5" id="KW-1185">Reference proteome</keyword>
<proteinExistence type="inferred from homology"/>
<feature type="transmembrane region" description="Helical" evidence="2">
    <location>
        <begin position="36"/>
        <end position="58"/>
    </location>
</feature>
<dbReference type="GO" id="GO:0080120">
    <property type="term" value="P:CAAX-box protein maturation"/>
    <property type="evidence" value="ECO:0007669"/>
    <property type="project" value="UniProtKB-ARBA"/>
</dbReference>
<dbReference type="InterPro" id="IPR052710">
    <property type="entry name" value="CAAX_protease"/>
</dbReference>
<dbReference type="GO" id="GO:0006508">
    <property type="term" value="P:proteolysis"/>
    <property type="evidence" value="ECO:0007669"/>
    <property type="project" value="UniProtKB-KW"/>
</dbReference>
<accession>I7LAV2</accession>
<feature type="transmembrane region" description="Helical" evidence="2">
    <location>
        <begin position="12"/>
        <end position="30"/>
    </location>
</feature>
<feature type="transmembrane region" description="Helical" evidence="2">
    <location>
        <begin position="157"/>
        <end position="174"/>
    </location>
</feature>
<feature type="transmembrane region" description="Helical" evidence="2">
    <location>
        <begin position="180"/>
        <end position="197"/>
    </location>
</feature>
<evidence type="ECO:0000256" key="1">
    <source>
        <dbReference type="ARBA" id="ARBA00009067"/>
    </source>
</evidence>
<dbReference type="AlphaFoldDB" id="I7LAV2"/>
<evidence type="ECO:0000256" key="2">
    <source>
        <dbReference type="SAM" id="Phobius"/>
    </source>
</evidence>
<evidence type="ECO:0000313" key="5">
    <source>
        <dbReference type="Proteomes" id="UP000009311"/>
    </source>
</evidence>